<reference evidence="1 2" key="1">
    <citation type="submission" date="2019-07" db="EMBL/GenBank/DDBJ databases">
        <title>The pathways for chlorine oxyanion respiration interact through the shared metabolite chlorate.</title>
        <authorList>
            <person name="Barnum T.P."/>
            <person name="Cheng Y."/>
            <person name="Hill K.A."/>
            <person name="Lucas L.N."/>
            <person name="Carlson H.K."/>
            <person name="Coates J.D."/>
        </authorList>
    </citation>
    <scope>NUCLEOTIDE SEQUENCE [LARGE SCALE GENOMIC DNA]</scope>
    <source>
        <strain evidence="1">BK-3</strain>
    </source>
</reference>
<name>A0A558CH58_9GAMM</name>
<evidence type="ECO:0000313" key="2">
    <source>
        <dbReference type="Proteomes" id="UP000317355"/>
    </source>
</evidence>
<organism evidence="1 2">
    <name type="scientific">Sedimenticola thiotaurini</name>
    <dbReference type="NCBI Taxonomy" id="1543721"/>
    <lineage>
        <taxon>Bacteria</taxon>
        <taxon>Pseudomonadati</taxon>
        <taxon>Pseudomonadota</taxon>
        <taxon>Gammaproteobacteria</taxon>
        <taxon>Chromatiales</taxon>
        <taxon>Sedimenticolaceae</taxon>
        <taxon>Sedimenticola</taxon>
    </lineage>
</organism>
<protein>
    <submittedName>
        <fullName evidence="1">Uncharacterized protein</fullName>
    </submittedName>
</protein>
<gene>
    <name evidence="1" type="ORF">FHK82_17810</name>
</gene>
<evidence type="ECO:0000313" key="1">
    <source>
        <dbReference type="EMBL" id="TVT48126.1"/>
    </source>
</evidence>
<comment type="caution">
    <text evidence="1">The sequence shown here is derived from an EMBL/GenBank/DDBJ whole genome shotgun (WGS) entry which is preliminary data.</text>
</comment>
<accession>A0A558CH58</accession>
<dbReference type="AlphaFoldDB" id="A0A558CH58"/>
<sequence length="81" mass="8918">MNKLCDYCGSDLVYLTKDTLDEIREMVKPNFKTLSTKMVAKFGGVCSICPVCDAYALGIELNTGFPIIFYNGTLGTIHDLS</sequence>
<dbReference type="Proteomes" id="UP000317355">
    <property type="component" value="Unassembled WGS sequence"/>
</dbReference>
<proteinExistence type="predicted"/>
<dbReference type="EMBL" id="VMRY01000139">
    <property type="protein sequence ID" value="TVT48126.1"/>
    <property type="molecule type" value="Genomic_DNA"/>
</dbReference>